<protein>
    <submittedName>
        <fullName evidence="2">Uncharacterized protein</fullName>
    </submittedName>
</protein>
<keyword evidence="1" id="KW-1185">Reference proteome</keyword>
<reference evidence="2" key="1">
    <citation type="submission" date="2022-11" db="UniProtKB">
        <authorList>
            <consortium name="WormBaseParasite"/>
        </authorList>
    </citation>
    <scope>IDENTIFICATION</scope>
</reference>
<accession>A0A914DNS7</accession>
<proteinExistence type="predicted"/>
<dbReference type="Proteomes" id="UP000887540">
    <property type="component" value="Unplaced"/>
</dbReference>
<dbReference type="AlphaFoldDB" id="A0A914DNS7"/>
<organism evidence="1 2">
    <name type="scientific">Acrobeloides nanus</name>
    <dbReference type="NCBI Taxonomy" id="290746"/>
    <lineage>
        <taxon>Eukaryota</taxon>
        <taxon>Metazoa</taxon>
        <taxon>Ecdysozoa</taxon>
        <taxon>Nematoda</taxon>
        <taxon>Chromadorea</taxon>
        <taxon>Rhabditida</taxon>
        <taxon>Tylenchina</taxon>
        <taxon>Cephalobomorpha</taxon>
        <taxon>Cephaloboidea</taxon>
        <taxon>Cephalobidae</taxon>
        <taxon>Acrobeloides</taxon>
    </lineage>
</organism>
<evidence type="ECO:0000313" key="2">
    <source>
        <dbReference type="WBParaSite" id="ACRNAN_scaffold31151.g26509.t1"/>
    </source>
</evidence>
<evidence type="ECO:0000313" key="1">
    <source>
        <dbReference type="Proteomes" id="UP000887540"/>
    </source>
</evidence>
<name>A0A914DNS7_9BILA</name>
<dbReference type="WBParaSite" id="ACRNAN_scaffold31151.g26509.t1">
    <property type="protein sequence ID" value="ACRNAN_scaffold31151.g26509.t1"/>
    <property type="gene ID" value="ACRNAN_scaffold31151.g26509"/>
</dbReference>
<sequence>MSLVHHPRPCSYYNLLPLQCWSGSDAHDSLLQRDIGGPYRLLASSGYNIFLGGDLSSLSTFFGLSCAMSFGSIDARSASFADPMLIKIPSISSFMKIARIQKSKRRSKDSRMRIEKETH</sequence>